<protein>
    <submittedName>
        <fullName evidence="1">CRISPR-associated protein Cas4</fullName>
    </submittedName>
</protein>
<dbReference type="AlphaFoldDB" id="A0A9E4ZZY3"/>
<dbReference type="Gene3D" id="3.90.320.10">
    <property type="match status" value="1"/>
</dbReference>
<reference evidence="1" key="1">
    <citation type="submission" date="2022-12" db="EMBL/GenBank/DDBJ databases">
        <title>Reclassification of two methanogenic archaea species isolated from the Kolyma lowland permafrost.</title>
        <authorList>
            <person name="Trubitsyn V.E."/>
            <person name="Rivkina E.M."/>
            <person name="Shcherbakova V.A."/>
        </authorList>
    </citation>
    <scope>NUCLEOTIDE SEQUENCE</scope>
    <source>
        <strain evidence="1">M2</strain>
        <strain evidence="2">MK4</strain>
    </source>
</reference>
<sequence length="219" mass="25108">MSFPDSIPHPTVSQVKIIENKTNFPISWLNKQGYCEYGIFLENVRQIKTAPTAAMIKGVKEHAVLEENFKEEAVPATFDEMLESSKTGELLSREFPVVSANYGIRGFIDEIWMTPDEFIIIDDKPGTIPYYSSINQVYGYCLAFKDMIEEDRQIVASLRERGTDNIFWASYFDEKAEKGIIDLIDHVHDLISGNTEFGSTDNPNKCRKCRFNKICDRRV</sequence>
<dbReference type="EMBL" id="JAPVER010000020">
    <property type="protein sequence ID" value="MCZ3366324.1"/>
    <property type="molecule type" value="Genomic_DNA"/>
</dbReference>
<dbReference type="InterPro" id="IPR011604">
    <property type="entry name" value="PDDEXK-like_dom_sf"/>
</dbReference>
<evidence type="ECO:0000313" key="2">
    <source>
        <dbReference type="EMBL" id="MCZ3371832.1"/>
    </source>
</evidence>
<gene>
    <name evidence="2" type="ORF">O3H35_04240</name>
    <name evidence="1" type="ORF">O3H54_10575</name>
</gene>
<comment type="caution">
    <text evidence="1">The sequence shown here is derived from an EMBL/GenBank/DDBJ whole genome shotgun (WGS) entry which is preliminary data.</text>
</comment>
<dbReference type="Proteomes" id="UP001074446">
    <property type="component" value="Unassembled WGS sequence"/>
</dbReference>
<accession>A0A9E4ZZY3</accession>
<name>A0A9E4ZZY3_9EURY</name>
<keyword evidence="3" id="KW-1185">Reference proteome</keyword>
<organism evidence="1 3">
    <name type="scientific">Methanobacterium veterum</name>
    <dbReference type="NCBI Taxonomy" id="408577"/>
    <lineage>
        <taxon>Archaea</taxon>
        <taxon>Methanobacteriati</taxon>
        <taxon>Methanobacteriota</taxon>
        <taxon>Methanomada group</taxon>
        <taxon>Methanobacteria</taxon>
        <taxon>Methanobacteriales</taxon>
        <taxon>Methanobacteriaceae</taxon>
        <taxon>Methanobacterium</taxon>
    </lineage>
</organism>
<dbReference type="RefSeq" id="WP_048082989.1">
    <property type="nucleotide sequence ID" value="NZ_JAPVER010000020.1"/>
</dbReference>
<dbReference type="Proteomes" id="UP001068021">
    <property type="component" value="Unassembled WGS sequence"/>
</dbReference>
<evidence type="ECO:0000313" key="3">
    <source>
        <dbReference type="Proteomes" id="UP001068021"/>
    </source>
</evidence>
<evidence type="ECO:0000313" key="1">
    <source>
        <dbReference type="EMBL" id="MCZ3366324.1"/>
    </source>
</evidence>
<proteinExistence type="predicted"/>
<dbReference type="EMBL" id="JAPVES010000029">
    <property type="protein sequence ID" value="MCZ3371832.1"/>
    <property type="molecule type" value="Genomic_DNA"/>
</dbReference>